<dbReference type="Proteomes" id="UP001281410">
    <property type="component" value="Unassembled WGS sequence"/>
</dbReference>
<dbReference type="PANTHER" id="PTHR46890">
    <property type="entry name" value="NON-LTR RETROLELEMENT REVERSE TRANSCRIPTASE-LIKE PROTEIN-RELATED"/>
    <property type="match status" value="1"/>
</dbReference>
<evidence type="ECO:0000313" key="3">
    <source>
        <dbReference type="Proteomes" id="UP001281410"/>
    </source>
</evidence>
<dbReference type="EMBL" id="JANJYJ010000001">
    <property type="protein sequence ID" value="KAK3230036.1"/>
    <property type="molecule type" value="Genomic_DNA"/>
</dbReference>
<feature type="domain" description="Reverse transcriptase" evidence="1">
    <location>
        <begin position="225"/>
        <end position="340"/>
    </location>
</feature>
<dbReference type="AlphaFoldDB" id="A0AAE0B4T1"/>
<name>A0AAE0B4T1_9ROSI</name>
<dbReference type="SUPFAM" id="SSF56219">
    <property type="entry name" value="DNase I-like"/>
    <property type="match status" value="1"/>
</dbReference>
<gene>
    <name evidence="2" type="ORF">Dsin_001917</name>
</gene>
<protein>
    <recommendedName>
        <fullName evidence="1">Reverse transcriptase domain-containing protein</fullName>
    </recommendedName>
</protein>
<sequence>MLVFRQAVDDCDLIDLSCYGPTFTRNNKRDGMNNVQERLDWILADHQWADKFPHARLDHMGFYSSDHRPLLLTFSFIHITQKGRNRARLSGWSKERFGSLRKLINDNQHVIDSLYQRSGEASIMPLFKNLERNMEGLVAREEVYWKLRSRADWLVAGDRNSKFFHARASARKKKNFISKIIDDDAGIARVGVVGGEFSRVCLQVLKGEASISEFNYTNVVLIPKVKNPMSLKDFRPIFLYRVVYKTVTKVMANRLKSLLPAIISPCQSAFFPRRMIFDNVIASFEILQSIAHKNSGNKGLMALKLDMSKAYDMAEWAFLRVVMETMGFPLAWIALVMDCISTSTLFVIINGDKICTVVPL</sequence>
<dbReference type="InterPro" id="IPR000477">
    <property type="entry name" value="RT_dom"/>
</dbReference>
<accession>A0AAE0B4T1</accession>
<dbReference type="PANTHER" id="PTHR46890:SF48">
    <property type="entry name" value="RNA-DIRECTED DNA POLYMERASE"/>
    <property type="match status" value="1"/>
</dbReference>
<dbReference type="InterPro" id="IPR052343">
    <property type="entry name" value="Retrotransposon-Effector_Assoc"/>
</dbReference>
<comment type="caution">
    <text evidence="2">The sequence shown here is derived from an EMBL/GenBank/DDBJ whole genome shotgun (WGS) entry which is preliminary data.</text>
</comment>
<proteinExistence type="predicted"/>
<evidence type="ECO:0000313" key="2">
    <source>
        <dbReference type="EMBL" id="KAK3230036.1"/>
    </source>
</evidence>
<dbReference type="Pfam" id="PF00078">
    <property type="entry name" value="RVT_1"/>
    <property type="match status" value="1"/>
</dbReference>
<dbReference type="InterPro" id="IPR036691">
    <property type="entry name" value="Endo/exonu/phosph_ase_sf"/>
</dbReference>
<reference evidence="2" key="1">
    <citation type="journal article" date="2023" name="Plant J.">
        <title>Genome sequences and population genomics provide insights into the demographic history, inbreeding, and mutation load of two 'living fossil' tree species of Dipteronia.</title>
        <authorList>
            <person name="Feng Y."/>
            <person name="Comes H.P."/>
            <person name="Chen J."/>
            <person name="Zhu S."/>
            <person name="Lu R."/>
            <person name="Zhang X."/>
            <person name="Li P."/>
            <person name="Qiu J."/>
            <person name="Olsen K.M."/>
            <person name="Qiu Y."/>
        </authorList>
    </citation>
    <scope>NUCLEOTIDE SEQUENCE</scope>
    <source>
        <strain evidence="2">NBL</strain>
    </source>
</reference>
<dbReference type="Gene3D" id="3.60.10.10">
    <property type="entry name" value="Endonuclease/exonuclease/phosphatase"/>
    <property type="match status" value="1"/>
</dbReference>
<organism evidence="2 3">
    <name type="scientific">Dipteronia sinensis</name>
    <dbReference type="NCBI Taxonomy" id="43782"/>
    <lineage>
        <taxon>Eukaryota</taxon>
        <taxon>Viridiplantae</taxon>
        <taxon>Streptophyta</taxon>
        <taxon>Embryophyta</taxon>
        <taxon>Tracheophyta</taxon>
        <taxon>Spermatophyta</taxon>
        <taxon>Magnoliopsida</taxon>
        <taxon>eudicotyledons</taxon>
        <taxon>Gunneridae</taxon>
        <taxon>Pentapetalae</taxon>
        <taxon>rosids</taxon>
        <taxon>malvids</taxon>
        <taxon>Sapindales</taxon>
        <taxon>Sapindaceae</taxon>
        <taxon>Hippocastanoideae</taxon>
        <taxon>Acereae</taxon>
        <taxon>Dipteronia</taxon>
    </lineage>
</organism>
<keyword evidence="3" id="KW-1185">Reference proteome</keyword>
<evidence type="ECO:0000259" key="1">
    <source>
        <dbReference type="Pfam" id="PF00078"/>
    </source>
</evidence>